<evidence type="ECO:0000313" key="1">
    <source>
        <dbReference type="Ensembl" id="ENSPTXP00000012261.1"/>
    </source>
</evidence>
<name>A0A670YUC9_PSETE</name>
<protein>
    <submittedName>
        <fullName evidence="1">Uncharacterized protein</fullName>
    </submittedName>
</protein>
<accession>A0A670YUC9</accession>
<reference evidence="1" key="1">
    <citation type="submission" date="2025-08" db="UniProtKB">
        <authorList>
            <consortium name="Ensembl"/>
        </authorList>
    </citation>
    <scope>IDENTIFICATION</scope>
</reference>
<organism evidence="1 2">
    <name type="scientific">Pseudonaja textilis</name>
    <name type="common">Eastern brown snake</name>
    <dbReference type="NCBI Taxonomy" id="8673"/>
    <lineage>
        <taxon>Eukaryota</taxon>
        <taxon>Metazoa</taxon>
        <taxon>Chordata</taxon>
        <taxon>Craniata</taxon>
        <taxon>Vertebrata</taxon>
        <taxon>Euteleostomi</taxon>
        <taxon>Lepidosauria</taxon>
        <taxon>Squamata</taxon>
        <taxon>Bifurcata</taxon>
        <taxon>Unidentata</taxon>
        <taxon>Episquamata</taxon>
        <taxon>Toxicofera</taxon>
        <taxon>Serpentes</taxon>
        <taxon>Colubroidea</taxon>
        <taxon>Elapidae</taxon>
        <taxon>Hydrophiinae</taxon>
        <taxon>Pseudonaja</taxon>
    </lineage>
</organism>
<proteinExistence type="predicted"/>
<keyword evidence="2" id="KW-1185">Reference proteome</keyword>
<evidence type="ECO:0000313" key="2">
    <source>
        <dbReference type="Proteomes" id="UP000472273"/>
    </source>
</evidence>
<sequence>MTGNLHRYVTIPDFILPTAVTIILLENNSMAVANKLEIVHVAFTVSDGIFYHIYSTNSNKTKIMLRGFALLFQKYAKSLLNKISCNEVY</sequence>
<dbReference type="Ensembl" id="ENSPTXT00000012659.1">
    <property type="protein sequence ID" value="ENSPTXP00000012261.1"/>
    <property type="gene ID" value="ENSPTXG00000008631.1"/>
</dbReference>
<dbReference type="AlphaFoldDB" id="A0A670YUC9"/>
<dbReference type="Proteomes" id="UP000472273">
    <property type="component" value="Unplaced"/>
</dbReference>
<dbReference type="GeneTree" id="ENSGT01000000221228"/>
<reference evidence="1" key="2">
    <citation type="submission" date="2025-09" db="UniProtKB">
        <authorList>
            <consortium name="Ensembl"/>
        </authorList>
    </citation>
    <scope>IDENTIFICATION</scope>
</reference>